<feature type="compositionally biased region" description="Low complexity" evidence="1">
    <location>
        <begin position="347"/>
        <end position="368"/>
    </location>
</feature>
<dbReference type="Pfam" id="PF08401">
    <property type="entry name" value="ArdcN"/>
    <property type="match status" value="1"/>
</dbReference>
<organism evidence="3 4">
    <name type="scientific">Leucobacter komagatae</name>
    <dbReference type="NCBI Taxonomy" id="55969"/>
    <lineage>
        <taxon>Bacteria</taxon>
        <taxon>Bacillati</taxon>
        <taxon>Actinomycetota</taxon>
        <taxon>Actinomycetes</taxon>
        <taxon>Micrococcales</taxon>
        <taxon>Microbacteriaceae</taxon>
        <taxon>Leucobacter</taxon>
    </lineage>
</organism>
<evidence type="ECO:0000256" key="1">
    <source>
        <dbReference type="SAM" id="MobiDB-lite"/>
    </source>
</evidence>
<keyword evidence="4" id="KW-1185">Reference proteome</keyword>
<evidence type="ECO:0000313" key="4">
    <source>
        <dbReference type="Proteomes" id="UP000319094"/>
    </source>
</evidence>
<sequence length="368" mass="40075">MAARRTPEEARAAREAKLDKVREQLNAQVVKLVTGEDWKQALTFAAKFRSRSVNNSWLIFAQHQAAWEAGRVPDPMPTYVAGFRQWEQLGRQVMKGQKGYAILAPVTGKFASKNPADPMSWRKLAPKEQPKPGEVVRSRMIGAKVAYVFDISQTSGPDVPLPPSPQLLEGEAPAGLRDGLIRQVTEAGFQFLPVPHEGMIGGANGRTHFIEKWVAVRTNMDDAAQVKTLVHELAHVKLHGPDQEQARQHRGIGEVEAESVALMVGAAHGMDTSAYTIPYVSGWAMAADGKNPVQVVQSTAEGVRKVAVEILDRLDTEQIGDGTPPGLNREGPEVSAAKQSERKPPTRSSARRQPAARSARSSSLVRGL</sequence>
<dbReference type="AlphaFoldDB" id="A0A542Y9I6"/>
<reference evidence="3 4" key="1">
    <citation type="submission" date="2019-06" db="EMBL/GenBank/DDBJ databases">
        <title>Sequencing the genomes of 1000 actinobacteria strains.</title>
        <authorList>
            <person name="Klenk H.-P."/>
        </authorList>
    </citation>
    <scope>NUCLEOTIDE SEQUENCE [LARGE SCALE GENOMIC DNA]</scope>
    <source>
        <strain evidence="3 4">DSM 8803</strain>
    </source>
</reference>
<feature type="region of interest" description="Disordered" evidence="1">
    <location>
        <begin position="317"/>
        <end position="368"/>
    </location>
</feature>
<dbReference type="Proteomes" id="UP000319094">
    <property type="component" value="Unassembled WGS sequence"/>
</dbReference>
<protein>
    <recommendedName>
        <fullName evidence="2">N-terminal domain-containing protein</fullName>
    </recommendedName>
</protein>
<name>A0A542Y9I6_9MICO</name>
<gene>
    <name evidence="3" type="ORF">FB468_2814</name>
</gene>
<evidence type="ECO:0000313" key="3">
    <source>
        <dbReference type="EMBL" id="TQL44746.1"/>
    </source>
</evidence>
<evidence type="ECO:0000259" key="2">
    <source>
        <dbReference type="Pfam" id="PF08401"/>
    </source>
</evidence>
<comment type="caution">
    <text evidence="3">The sequence shown here is derived from an EMBL/GenBank/DDBJ whole genome shotgun (WGS) entry which is preliminary data.</text>
</comment>
<dbReference type="EMBL" id="VFON01000001">
    <property type="protein sequence ID" value="TQL44746.1"/>
    <property type="molecule type" value="Genomic_DNA"/>
</dbReference>
<dbReference type="RefSeq" id="WP_141887879.1">
    <property type="nucleotide sequence ID" value="NZ_BAAAUY010000006.1"/>
</dbReference>
<accession>A0A542Y9I6</accession>
<dbReference type="InterPro" id="IPR013610">
    <property type="entry name" value="ArdC_N"/>
</dbReference>
<dbReference type="GO" id="GO:0003697">
    <property type="term" value="F:single-stranded DNA binding"/>
    <property type="evidence" value="ECO:0007669"/>
    <property type="project" value="InterPro"/>
</dbReference>
<dbReference type="OrthoDB" id="7605626at2"/>
<feature type="domain" description="N-terminal" evidence="2">
    <location>
        <begin position="19"/>
        <end position="149"/>
    </location>
</feature>
<proteinExistence type="predicted"/>